<reference evidence="8" key="1">
    <citation type="submission" date="2019-03" db="EMBL/GenBank/DDBJ databases">
        <authorList>
            <person name="Mank J."/>
            <person name="Almeida P."/>
        </authorList>
    </citation>
    <scope>NUCLEOTIDE SEQUENCE</scope>
    <source>
        <strain evidence="8">78183</strain>
    </source>
</reference>
<feature type="domain" description="D-isomer specific 2-hydroxyacid dehydrogenase catalytic" evidence="6">
    <location>
        <begin position="38"/>
        <end position="318"/>
    </location>
</feature>
<dbReference type="PANTHER" id="PTHR10996:SF235">
    <property type="entry name" value="GLYOXYLATE_HYDROXYPYRUVATE REDUCTASE A HPR2-LIKE"/>
    <property type="match status" value="1"/>
</dbReference>
<evidence type="ECO:0000256" key="4">
    <source>
        <dbReference type="ARBA" id="ARBA00066661"/>
    </source>
</evidence>
<dbReference type="Pfam" id="PF00389">
    <property type="entry name" value="2-Hacid_dh"/>
    <property type="match status" value="1"/>
</dbReference>
<protein>
    <recommendedName>
        <fullName evidence="4">glyoxylate reductase (NADP(+))</fullName>
        <ecNumber evidence="4">1.1.1.79</ecNumber>
    </recommendedName>
</protein>
<sequence length="319" mass="34896">MNHQPTPQTGKEKNPNLKKISGITMESIGVLMTCPMHKYLEQQLETHFNLFKLWHCNSSITEFLKTHQGNTIRAVVGDTNIGADAELIASFPNLEIVASYSVGLDKIDLRKCEEKGIRVANTPDVLTDDVADLAIGLILGVLRRICASDEYVRIGKWKDADFGLATKRAEAFGCSISYFSRSQKPFANYKFYSNIIDLATSCQILIVACALTEETRHIIDHEVIDALGPKGILINIGRGAHVDETELVSALLEGRLGGAGLDVYENEPEVPEELLGLGNVVLQPHVGSDTVETSDAMADLVISNLKAHFSNKPLLTPVI</sequence>
<gene>
    <name evidence="8" type="ORF">SVIM_LOCUS332098</name>
</gene>
<dbReference type="Pfam" id="PF02826">
    <property type="entry name" value="2-Hacid_dh_C"/>
    <property type="match status" value="1"/>
</dbReference>
<dbReference type="GO" id="GO:0051287">
    <property type="term" value="F:NAD binding"/>
    <property type="evidence" value="ECO:0007669"/>
    <property type="project" value="InterPro"/>
</dbReference>
<dbReference type="SUPFAM" id="SSF52283">
    <property type="entry name" value="Formate/glycerate dehydrogenase catalytic domain-like"/>
    <property type="match status" value="1"/>
</dbReference>
<dbReference type="EC" id="1.1.1.79" evidence="4"/>
<name>A0A6N2M863_SALVM</name>
<dbReference type="InterPro" id="IPR006139">
    <property type="entry name" value="D-isomer_2_OHA_DH_cat_dom"/>
</dbReference>
<evidence type="ECO:0000256" key="5">
    <source>
        <dbReference type="RuleBase" id="RU003719"/>
    </source>
</evidence>
<dbReference type="GO" id="GO:0016618">
    <property type="term" value="F:hydroxypyruvate reductase [NAD(P)H] activity"/>
    <property type="evidence" value="ECO:0007669"/>
    <property type="project" value="UniProtKB-ARBA"/>
</dbReference>
<dbReference type="SUPFAM" id="SSF51735">
    <property type="entry name" value="NAD(P)-binding Rossmann-fold domains"/>
    <property type="match status" value="1"/>
</dbReference>
<dbReference type="FunFam" id="3.40.50.720:FF:000213">
    <property type="entry name" value="Putative 2-hydroxyacid dehydrogenase"/>
    <property type="match status" value="1"/>
</dbReference>
<evidence type="ECO:0000313" key="8">
    <source>
        <dbReference type="EMBL" id="VFU50015.1"/>
    </source>
</evidence>
<keyword evidence="3" id="KW-0520">NAD</keyword>
<dbReference type="GO" id="GO:0030267">
    <property type="term" value="F:glyoxylate reductase (NADPH) activity"/>
    <property type="evidence" value="ECO:0007669"/>
    <property type="project" value="UniProtKB-EC"/>
</dbReference>
<dbReference type="GO" id="GO:0005829">
    <property type="term" value="C:cytosol"/>
    <property type="evidence" value="ECO:0007669"/>
    <property type="project" value="TreeGrafter"/>
</dbReference>
<dbReference type="EMBL" id="CAADRP010001719">
    <property type="protein sequence ID" value="VFU50015.1"/>
    <property type="molecule type" value="Genomic_DNA"/>
</dbReference>
<dbReference type="GO" id="GO:0009853">
    <property type="term" value="P:photorespiration"/>
    <property type="evidence" value="ECO:0007669"/>
    <property type="project" value="UniProtKB-ARBA"/>
</dbReference>
<accession>A0A6N2M863</accession>
<evidence type="ECO:0000256" key="3">
    <source>
        <dbReference type="ARBA" id="ARBA00023027"/>
    </source>
</evidence>
<evidence type="ECO:0000256" key="1">
    <source>
        <dbReference type="ARBA" id="ARBA00022857"/>
    </source>
</evidence>
<organism evidence="8">
    <name type="scientific">Salix viminalis</name>
    <name type="common">Common osier</name>
    <name type="synonym">Basket willow</name>
    <dbReference type="NCBI Taxonomy" id="40686"/>
    <lineage>
        <taxon>Eukaryota</taxon>
        <taxon>Viridiplantae</taxon>
        <taxon>Streptophyta</taxon>
        <taxon>Embryophyta</taxon>
        <taxon>Tracheophyta</taxon>
        <taxon>Spermatophyta</taxon>
        <taxon>Magnoliopsida</taxon>
        <taxon>eudicotyledons</taxon>
        <taxon>Gunneridae</taxon>
        <taxon>Pentapetalae</taxon>
        <taxon>rosids</taxon>
        <taxon>fabids</taxon>
        <taxon>Malpighiales</taxon>
        <taxon>Salicaceae</taxon>
        <taxon>Saliceae</taxon>
        <taxon>Salix</taxon>
    </lineage>
</organism>
<dbReference type="PANTHER" id="PTHR10996">
    <property type="entry name" value="2-HYDROXYACID DEHYDROGENASE-RELATED"/>
    <property type="match status" value="1"/>
</dbReference>
<keyword evidence="2 5" id="KW-0560">Oxidoreductase</keyword>
<evidence type="ECO:0000259" key="7">
    <source>
        <dbReference type="Pfam" id="PF02826"/>
    </source>
</evidence>
<feature type="domain" description="D-isomer specific 2-hydroxyacid dehydrogenase NAD-binding" evidence="7">
    <location>
        <begin position="166"/>
        <end position="287"/>
    </location>
</feature>
<dbReference type="InterPro" id="IPR050223">
    <property type="entry name" value="D-isomer_2-hydroxyacid_DH"/>
</dbReference>
<keyword evidence="1" id="KW-0521">NADP</keyword>
<evidence type="ECO:0000259" key="6">
    <source>
        <dbReference type="Pfam" id="PF00389"/>
    </source>
</evidence>
<dbReference type="InterPro" id="IPR006140">
    <property type="entry name" value="D-isomer_DH_NAD-bd"/>
</dbReference>
<dbReference type="Gene3D" id="3.40.50.720">
    <property type="entry name" value="NAD(P)-binding Rossmann-like Domain"/>
    <property type="match status" value="2"/>
</dbReference>
<evidence type="ECO:0000256" key="2">
    <source>
        <dbReference type="ARBA" id="ARBA00023002"/>
    </source>
</evidence>
<proteinExistence type="inferred from homology"/>
<dbReference type="AlphaFoldDB" id="A0A6N2M863"/>
<dbReference type="CDD" id="cd12156">
    <property type="entry name" value="HPPR"/>
    <property type="match status" value="1"/>
</dbReference>
<comment type="similarity">
    <text evidence="5">Belongs to the D-isomer specific 2-hydroxyacid dehydrogenase family.</text>
</comment>
<dbReference type="InterPro" id="IPR036291">
    <property type="entry name" value="NAD(P)-bd_dom_sf"/>
</dbReference>